<evidence type="ECO:0000256" key="3">
    <source>
        <dbReference type="ARBA" id="ARBA00023027"/>
    </source>
</evidence>
<keyword evidence="2" id="KW-0808">Transferase</keyword>
<dbReference type="RefSeq" id="WP_120353095.1">
    <property type="nucleotide sequence ID" value="NZ_RAQO01000001.1"/>
</dbReference>
<dbReference type="Gene3D" id="3.30.1600.10">
    <property type="entry name" value="SIR2/SIRT2 'Small Domain"/>
    <property type="match status" value="1"/>
</dbReference>
<keyword evidence="3" id="KW-0520">NAD</keyword>
<dbReference type="GO" id="GO:0017136">
    <property type="term" value="F:histone deacetylase activity, NAD-dependent"/>
    <property type="evidence" value="ECO:0007669"/>
    <property type="project" value="TreeGrafter"/>
</dbReference>
<evidence type="ECO:0000313" key="7">
    <source>
        <dbReference type="Proteomes" id="UP000286482"/>
    </source>
</evidence>
<reference evidence="6 7" key="1">
    <citation type="submission" date="2018-09" db="EMBL/GenBank/DDBJ databases">
        <authorList>
            <person name="Wang Z."/>
        </authorList>
    </citation>
    <scope>NUCLEOTIDE SEQUENCE [LARGE SCALE GENOMIC DNA]</scope>
    <source>
        <strain evidence="6 7">ALS 81</strain>
    </source>
</reference>
<comment type="caution">
    <text evidence="6">The sequence shown here is derived from an EMBL/GenBank/DDBJ whole genome shotgun (WGS) entry which is preliminary data.</text>
</comment>
<dbReference type="GO" id="GO:0070403">
    <property type="term" value="F:NAD+ binding"/>
    <property type="evidence" value="ECO:0007669"/>
    <property type="project" value="InterPro"/>
</dbReference>
<dbReference type="PROSITE" id="PS50305">
    <property type="entry name" value="SIRTUIN"/>
    <property type="match status" value="1"/>
</dbReference>
<dbReference type="Pfam" id="PF02146">
    <property type="entry name" value="SIR2"/>
    <property type="match status" value="1"/>
</dbReference>
<feature type="domain" description="Deacetylase sirtuin-type" evidence="5">
    <location>
        <begin position="1"/>
        <end position="230"/>
    </location>
</feature>
<sequence>MNELINPNKVVVFTGPELTQDCGTPNHRTHTPNGKHRLANYPYSPYAWQQSPAQVIATYNELKQYILAVEPNESYLAIAQLEHQYDVTVITQNIDDLHERSGSTDVRHLHGDITQAMSPTDQKLLIDIGYNYLSFNSNSTEQLRPNIVSYGERTYWQAEARSLISSASIVLAIGVSFDLLPTIHLLRNASIYSERYLLSTKGYSRLLQGYQKIREPFSESVPRIIVGLTR</sequence>
<keyword evidence="7" id="KW-1185">Reference proteome</keyword>
<accession>A0A420ENQ7</accession>
<dbReference type="OrthoDB" id="9800582at2"/>
<dbReference type="InterPro" id="IPR029035">
    <property type="entry name" value="DHS-like_NAD/FAD-binding_dom"/>
</dbReference>
<organism evidence="6 7">
    <name type="scientific">Alginatibacterium sediminis</name>
    <dbReference type="NCBI Taxonomy" id="2164068"/>
    <lineage>
        <taxon>Bacteria</taxon>
        <taxon>Pseudomonadati</taxon>
        <taxon>Pseudomonadota</taxon>
        <taxon>Gammaproteobacteria</taxon>
        <taxon>Alteromonadales</taxon>
        <taxon>Alteromonadaceae</taxon>
        <taxon>Alginatibacterium</taxon>
    </lineage>
</organism>
<dbReference type="EC" id="2.3.1.286" evidence="1"/>
<dbReference type="PANTHER" id="PTHR11085">
    <property type="entry name" value="NAD-DEPENDENT PROTEIN DEACYLASE SIRTUIN-5, MITOCHONDRIAL-RELATED"/>
    <property type="match status" value="1"/>
</dbReference>
<dbReference type="PANTHER" id="PTHR11085:SF4">
    <property type="entry name" value="NAD-DEPENDENT PROTEIN DEACYLASE"/>
    <property type="match status" value="1"/>
</dbReference>
<dbReference type="AlphaFoldDB" id="A0A420ENQ7"/>
<evidence type="ECO:0000313" key="6">
    <source>
        <dbReference type="EMBL" id="RKF22293.1"/>
    </source>
</evidence>
<name>A0A420ENQ7_9ALTE</name>
<dbReference type="Proteomes" id="UP000286482">
    <property type="component" value="Unassembled WGS sequence"/>
</dbReference>
<proteinExistence type="predicted"/>
<protein>
    <recommendedName>
        <fullName evidence="1">protein acetyllysine N-acetyltransferase</fullName>
        <ecNumber evidence="1">2.3.1.286</ecNumber>
    </recommendedName>
</protein>
<evidence type="ECO:0000259" key="5">
    <source>
        <dbReference type="PROSITE" id="PS50305"/>
    </source>
</evidence>
<evidence type="ECO:0000256" key="1">
    <source>
        <dbReference type="ARBA" id="ARBA00012928"/>
    </source>
</evidence>
<evidence type="ECO:0000256" key="2">
    <source>
        <dbReference type="ARBA" id="ARBA00022679"/>
    </source>
</evidence>
<dbReference type="InterPro" id="IPR026590">
    <property type="entry name" value="Ssirtuin_cat_dom"/>
</dbReference>
<comment type="caution">
    <text evidence="4">Lacks conserved residue(s) required for the propagation of feature annotation.</text>
</comment>
<dbReference type="EMBL" id="RAQO01000001">
    <property type="protein sequence ID" value="RKF22293.1"/>
    <property type="molecule type" value="Genomic_DNA"/>
</dbReference>
<dbReference type="Gene3D" id="3.40.50.1220">
    <property type="entry name" value="TPP-binding domain"/>
    <property type="match status" value="1"/>
</dbReference>
<dbReference type="InterPro" id="IPR050134">
    <property type="entry name" value="NAD-dep_sirtuin_deacylases"/>
</dbReference>
<dbReference type="SUPFAM" id="SSF52467">
    <property type="entry name" value="DHS-like NAD/FAD-binding domain"/>
    <property type="match status" value="1"/>
</dbReference>
<evidence type="ECO:0000256" key="4">
    <source>
        <dbReference type="PROSITE-ProRule" id="PRU00236"/>
    </source>
</evidence>
<gene>
    <name evidence="6" type="ORF">DBZ36_01200</name>
</gene>
<dbReference type="InterPro" id="IPR026591">
    <property type="entry name" value="Sirtuin_cat_small_dom_sf"/>
</dbReference>
<dbReference type="InterPro" id="IPR003000">
    <property type="entry name" value="Sirtuin"/>
</dbReference>